<dbReference type="InterPro" id="IPR052895">
    <property type="entry name" value="HetReg/Transcr_Mod"/>
</dbReference>
<dbReference type="AlphaFoldDB" id="A0A8K0X068"/>
<name>A0A8K0X068_9PEZI</name>
<feature type="domain" description="Heterokaryon incompatibility" evidence="1">
    <location>
        <begin position="56"/>
        <end position="229"/>
    </location>
</feature>
<dbReference type="Pfam" id="PF06985">
    <property type="entry name" value="HET"/>
    <property type="match status" value="1"/>
</dbReference>
<evidence type="ECO:0000259" key="1">
    <source>
        <dbReference type="Pfam" id="PF06985"/>
    </source>
</evidence>
<keyword evidence="3" id="KW-1185">Reference proteome</keyword>
<gene>
    <name evidence="2" type="ORF">B0T11DRAFT_136047</name>
</gene>
<dbReference type="PANTHER" id="PTHR24148">
    <property type="entry name" value="ANKYRIN REPEAT DOMAIN-CONTAINING PROTEIN 39 HOMOLOG-RELATED"/>
    <property type="match status" value="1"/>
</dbReference>
<proteinExistence type="predicted"/>
<organism evidence="2 3">
    <name type="scientific">Plectosphaerella cucumerina</name>
    <dbReference type="NCBI Taxonomy" id="40658"/>
    <lineage>
        <taxon>Eukaryota</taxon>
        <taxon>Fungi</taxon>
        <taxon>Dikarya</taxon>
        <taxon>Ascomycota</taxon>
        <taxon>Pezizomycotina</taxon>
        <taxon>Sordariomycetes</taxon>
        <taxon>Hypocreomycetidae</taxon>
        <taxon>Glomerellales</taxon>
        <taxon>Plectosphaerellaceae</taxon>
        <taxon>Plectosphaerella</taxon>
    </lineage>
</organism>
<evidence type="ECO:0000313" key="2">
    <source>
        <dbReference type="EMBL" id="KAH7349939.1"/>
    </source>
</evidence>
<protein>
    <submittedName>
        <fullName evidence="2">Heterokaryon incompatibility protein-domain-containing protein</fullName>
    </submittedName>
</protein>
<comment type="caution">
    <text evidence="2">The sequence shown here is derived from an EMBL/GenBank/DDBJ whole genome shotgun (WGS) entry which is preliminary data.</text>
</comment>
<dbReference type="PANTHER" id="PTHR24148:SF73">
    <property type="entry name" value="HET DOMAIN PROTEIN (AFU_ORTHOLOGUE AFUA_8G01020)"/>
    <property type="match status" value="1"/>
</dbReference>
<sequence>MTAQGWQLVGQSRLEEYRYSPLPPGHIRLVSDIQYDSSGNICICLMQCALETAPSFAALSYTWGCPTETFRDDTTEARQEKIALSGDRDVDITIDKQRLAVTRNLLAYLESYLDTRSVDEDFIPIWIDSICINQSDIPEKNIQVKEMHHIYGKAAFVRAWLGPAEEDTDLALELMDKIQTLPRDSWEQIANPADIEHAIGSVARSQMHWAALLRLFQRKWFQRCWVVQEAILAREIEVMVGARRLPFSAIPISARAMNNFAAYQVPDHITIHSDWSALTTSYFADRALSLGNLLRWFRCFKASDPRDKLYGAFGWGKVYSKSNPSQGLVIAAEVLEVDYGCSLERTYTRVVHHIFTVDGDLSLLLCFPTKHRLQDLPSWVPDFSQPAKRRDNVGKTYYGNGATLHSKPYPSSNADQTLLDVGGTRVSDVIRTISLFPVNARMPREKRQYRDLLMANCTLHMIAHGTNYTGNHSPLDVAWTILRGFAEAGSRPPVALRREALVQYVERKLSRAAAHDLDDESQAIFDDCIDGMGHIVEKTGGECFDLERVEALKLNKVGRVPANQLCRQLEEEEKCLSGKFFATSSNLAGCAPARSLKQGDEVWLIEGLQIPLLLRPKENGRYENVGPCFVAGIMEGEVYEAGRARLITLE</sequence>
<dbReference type="Proteomes" id="UP000813385">
    <property type="component" value="Unassembled WGS sequence"/>
</dbReference>
<evidence type="ECO:0000313" key="3">
    <source>
        <dbReference type="Proteomes" id="UP000813385"/>
    </source>
</evidence>
<dbReference type="InterPro" id="IPR010730">
    <property type="entry name" value="HET"/>
</dbReference>
<dbReference type="EMBL" id="JAGPXD010000006">
    <property type="protein sequence ID" value="KAH7349939.1"/>
    <property type="molecule type" value="Genomic_DNA"/>
</dbReference>
<dbReference type="OrthoDB" id="5571888at2759"/>
<accession>A0A8K0X068</accession>
<reference evidence="2" key="1">
    <citation type="journal article" date="2021" name="Nat. Commun.">
        <title>Genetic determinants of endophytism in the Arabidopsis root mycobiome.</title>
        <authorList>
            <person name="Mesny F."/>
            <person name="Miyauchi S."/>
            <person name="Thiergart T."/>
            <person name="Pickel B."/>
            <person name="Atanasova L."/>
            <person name="Karlsson M."/>
            <person name="Huettel B."/>
            <person name="Barry K.W."/>
            <person name="Haridas S."/>
            <person name="Chen C."/>
            <person name="Bauer D."/>
            <person name="Andreopoulos W."/>
            <person name="Pangilinan J."/>
            <person name="LaButti K."/>
            <person name="Riley R."/>
            <person name="Lipzen A."/>
            <person name="Clum A."/>
            <person name="Drula E."/>
            <person name="Henrissat B."/>
            <person name="Kohler A."/>
            <person name="Grigoriev I.V."/>
            <person name="Martin F.M."/>
            <person name="Hacquard S."/>
        </authorList>
    </citation>
    <scope>NUCLEOTIDE SEQUENCE</scope>
    <source>
        <strain evidence="2">MPI-CAGE-AT-0016</strain>
    </source>
</reference>